<dbReference type="EMBL" id="PQGA01000029">
    <property type="protein sequence ID" value="POR45821.1"/>
    <property type="molecule type" value="Genomic_DNA"/>
</dbReference>
<evidence type="ECO:0000256" key="1">
    <source>
        <dbReference type="SAM" id="MobiDB-lite"/>
    </source>
</evidence>
<sequence length="65" mass="7146">MRVSVYNDGDESIRVIADRKVGNETLIDAGEEVVLEAERMIQLIEIGGADPTDPDEDADDEGLER</sequence>
<dbReference type="RefSeq" id="WP_146055378.1">
    <property type="nucleotide sequence ID" value="NZ_PQGA01000029.1"/>
</dbReference>
<dbReference type="Proteomes" id="UP000237381">
    <property type="component" value="Unassembled WGS sequence"/>
</dbReference>
<feature type="compositionally biased region" description="Acidic residues" evidence="1">
    <location>
        <begin position="52"/>
        <end position="65"/>
    </location>
</feature>
<comment type="caution">
    <text evidence="2">The sequence shown here is derived from an EMBL/GenBank/DDBJ whole genome shotgun (WGS) entry which is preliminary data.</text>
</comment>
<organism evidence="2 3">
    <name type="scientific">Paraburkholderia eburnea</name>
    <dbReference type="NCBI Taxonomy" id="1189126"/>
    <lineage>
        <taxon>Bacteria</taxon>
        <taxon>Pseudomonadati</taxon>
        <taxon>Pseudomonadota</taxon>
        <taxon>Betaproteobacteria</taxon>
        <taxon>Burkholderiales</taxon>
        <taxon>Burkholderiaceae</taxon>
        <taxon>Paraburkholderia</taxon>
    </lineage>
</organism>
<proteinExistence type="predicted"/>
<gene>
    <name evidence="2" type="ORF">B0G62_12946</name>
</gene>
<feature type="region of interest" description="Disordered" evidence="1">
    <location>
        <begin position="45"/>
        <end position="65"/>
    </location>
</feature>
<evidence type="ECO:0000313" key="2">
    <source>
        <dbReference type="EMBL" id="POR45821.1"/>
    </source>
</evidence>
<dbReference type="OrthoDB" id="9115258at2"/>
<protein>
    <submittedName>
        <fullName evidence="2">Uncharacterized protein</fullName>
    </submittedName>
</protein>
<dbReference type="AlphaFoldDB" id="A0A2S4LTM5"/>
<name>A0A2S4LTM5_9BURK</name>
<evidence type="ECO:0000313" key="3">
    <source>
        <dbReference type="Proteomes" id="UP000237381"/>
    </source>
</evidence>
<accession>A0A2S4LTM5</accession>
<reference evidence="2 3" key="1">
    <citation type="submission" date="2018-01" db="EMBL/GenBank/DDBJ databases">
        <title>Genomic Encyclopedia of Type Strains, Phase III (KMG-III): the genomes of soil and plant-associated and newly described type strains.</title>
        <authorList>
            <person name="Whitman W."/>
        </authorList>
    </citation>
    <scope>NUCLEOTIDE SEQUENCE [LARGE SCALE GENOMIC DNA]</scope>
    <source>
        <strain evidence="2 3">JCM 18070</strain>
    </source>
</reference>
<keyword evidence="3" id="KW-1185">Reference proteome</keyword>